<dbReference type="Proteomes" id="UP001552299">
    <property type="component" value="Unassembled WGS sequence"/>
</dbReference>
<feature type="transmembrane region" description="Helical" evidence="1">
    <location>
        <begin position="69"/>
        <end position="89"/>
    </location>
</feature>
<name>A0ABD0TZZ3_DENTH</name>
<keyword evidence="1" id="KW-0812">Transmembrane</keyword>
<proteinExistence type="predicted"/>
<sequence length="101" mass="11542">MSDNIMDYVKLELRFVQSFQLEVAIHVLVSTEAFCRWLGTLDAVLRSDGCCFDLESVELLDLKFNEEAIRLWPVLVVFILLFSSPFLSLELSGIKFSLFGC</sequence>
<evidence type="ECO:0000313" key="2">
    <source>
        <dbReference type="EMBL" id="KAL0905306.1"/>
    </source>
</evidence>
<keyword evidence="1" id="KW-1133">Transmembrane helix</keyword>
<evidence type="ECO:0000256" key="1">
    <source>
        <dbReference type="SAM" id="Phobius"/>
    </source>
</evidence>
<dbReference type="AlphaFoldDB" id="A0ABD0TZZ3"/>
<comment type="caution">
    <text evidence="2">The sequence shown here is derived from an EMBL/GenBank/DDBJ whole genome shotgun (WGS) entry which is preliminary data.</text>
</comment>
<keyword evidence="3" id="KW-1185">Reference proteome</keyword>
<keyword evidence="1" id="KW-0472">Membrane</keyword>
<reference evidence="2 3" key="1">
    <citation type="journal article" date="2024" name="Plant Biotechnol. J.">
        <title>Dendrobium thyrsiflorum genome and its molecular insights into genes involved in important horticultural traits.</title>
        <authorList>
            <person name="Chen B."/>
            <person name="Wang J.Y."/>
            <person name="Zheng P.J."/>
            <person name="Li K.L."/>
            <person name="Liang Y.M."/>
            <person name="Chen X.F."/>
            <person name="Zhang C."/>
            <person name="Zhao X."/>
            <person name="He X."/>
            <person name="Zhang G.Q."/>
            <person name="Liu Z.J."/>
            <person name="Xu Q."/>
        </authorList>
    </citation>
    <scope>NUCLEOTIDE SEQUENCE [LARGE SCALE GENOMIC DNA]</scope>
    <source>
        <strain evidence="2">GZMU011</strain>
    </source>
</reference>
<gene>
    <name evidence="2" type="ORF">M5K25_023715</name>
</gene>
<organism evidence="2 3">
    <name type="scientific">Dendrobium thyrsiflorum</name>
    <name type="common">Pinecone-like raceme dendrobium</name>
    <name type="synonym">Orchid</name>
    <dbReference type="NCBI Taxonomy" id="117978"/>
    <lineage>
        <taxon>Eukaryota</taxon>
        <taxon>Viridiplantae</taxon>
        <taxon>Streptophyta</taxon>
        <taxon>Embryophyta</taxon>
        <taxon>Tracheophyta</taxon>
        <taxon>Spermatophyta</taxon>
        <taxon>Magnoliopsida</taxon>
        <taxon>Liliopsida</taxon>
        <taxon>Asparagales</taxon>
        <taxon>Orchidaceae</taxon>
        <taxon>Epidendroideae</taxon>
        <taxon>Malaxideae</taxon>
        <taxon>Dendrobiinae</taxon>
        <taxon>Dendrobium</taxon>
    </lineage>
</organism>
<protein>
    <submittedName>
        <fullName evidence="2">Uncharacterized protein</fullName>
    </submittedName>
</protein>
<accession>A0ABD0TZZ3</accession>
<evidence type="ECO:0000313" key="3">
    <source>
        <dbReference type="Proteomes" id="UP001552299"/>
    </source>
</evidence>
<dbReference type="EMBL" id="JANQDX010000018">
    <property type="protein sequence ID" value="KAL0905306.1"/>
    <property type="molecule type" value="Genomic_DNA"/>
</dbReference>